<dbReference type="Pfam" id="PF12428">
    <property type="entry name" value="DUF3675"/>
    <property type="match status" value="1"/>
</dbReference>
<dbReference type="KEGG" id="cmos:111442137"/>
<evidence type="ECO:0000256" key="4">
    <source>
        <dbReference type="SAM" id="MobiDB-lite"/>
    </source>
</evidence>
<feature type="region of interest" description="Disordered" evidence="4">
    <location>
        <begin position="101"/>
        <end position="130"/>
    </location>
</feature>
<organism evidence="7 8">
    <name type="scientific">Cucurbita moschata</name>
    <name type="common">Winter crookneck squash</name>
    <name type="synonym">Cucurbita pepo var. moschata</name>
    <dbReference type="NCBI Taxonomy" id="3662"/>
    <lineage>
        <taxon>Eukaryota</taxon>
        <taxon>Viridiplantae</taxon>
        <taxon>Streptophyta</taxon>
        <taxon>Embryophyta</taxon>
        <taxon>Tracheophyta</taxon>
        <taxon>Spermatophyta</taxon>
        <taxon>Magnoliopsida</taxon>
        <taxon>eudicotyledons</taxon>
        <taxon>Gunneridae</taxon>
        <taxon>Pentapetalae</taxon>
        <taxon>rosids</taxon>
        <taxon>fabids</taxon>
        <taxon>Cucurbitales</taxon>
        <taxon>Cucurbitaceae</taxon>
        <taxon>Cucurbiteae</taxon>
        <taxon>Cucurbita</taxon>
    </lineage>
</organism>
<evidence type="ECO:0000256" key="5">
    <source>
        <dbReference type="SAM" id="Phobius"/>
    </source>
</evidence>
<feature type="transmembrane region" description="Helical" evidence="5">
    <location>
        <begin position="164"/>
        <end position="185"/>
    </location>
</feature>
<dbReference type="Pfam" id="PF12906">
    <property type="entry name" value="RINGv"/>
    <property type="match status" value="1"/>
</dbReference>
<dbReference type="SMART" id="SM00744">
    <property type="entry name" value="RINGv"/>
    <property type="match status" value="1"/>
</dbReference>
<sequence>MGQVSLYVEEFQFQTSYQVSRCRICHEDELETALQLEAPCSCSGTIKFAHRDCIQRWCTEKGSTVCEICLQNYEPGYTSPSKKPQRGDPGVTIRDSLQIPRNEEEEAAEPASPPADGGASDSTCSTTTDRGASCCKSVALTFTLMLLARHFYEVVTIDTAQYPFTLATVLILRASGIIFPMYVIIRTISVIQNSARQNRYRYQNEEESDVDSDDDDISRFEEDDRRVHHIV</sequence>
<dbReference type="InterPro" id="IPR033275">
    <property type="entry name" value="MARCH-like"/>
</dbReference>
<evidence type="ECO:0000256" key="3">
    <source>
        <dbReference type="ARBA" id="ARBA00022833"/>
    </source>
</evidence>
<evidence type="ECO:0000313" key="8">
    <source>
        <dbReference type="RefSeq" id="XP_022935183.1"/>
    </source>
</evidence>
<dbReference type="PANTHER" id="PTHR23012:SF180">
    <property type="entry name" value="RING_FYVE_PHD ZINC FINGER SUPERFAMILY PROTEIN"/>
    <property type="match status" value="1"/>
</dbReference>
<name>A0A6J1F9U4_CUCMO</name>
<dbReference type="GO" id="GO:0016020">
    <property type="term" value="C:membrane"/>
    <property type="evidence" value="ECO:0007669"/>
    <property type="project" value="TreeGrafter"/>
</dbReference>
<accession>A0A6J1F9U4</accession>
<dbReference type="AlphaFoldDB" id="A0A6J1F9U4"/>
<dbReference type="InterPro" id="IPR011016">
    <property type="entry name" value="Znf_RING-CH"/>
</dbReference>
<evidence type="ECO:0000256" key="1">
    <source>
        <dbReference type="ARBA" id="ARBA00022723"/>
    </source>
</evidence>
<evidence type="ECO:0000313" key="7">
    <source>
        <dbReference type="Proteomes" id="UP000504609"/>
    </source>
</evidence>
<dbReference type="CDD" id="cd16495">
    <property type="entry name" value="RING_CH-C4HC3_MARCH"/>
    <property type="match status" value="1"/>
</dbReference>
<protein>
    <submittedName>
        <fullName evidence="8">Uncharacterized protein LOC111442137</fullName>
    </submittedName>
</protein>
<dbReference type="Gene3D" id="3.30.40.10">
    <property type="entry name" value="Zinc/RING finger domain, C3HC4 (zinc finger)"/>
    <property type="match status" value="1"/>
</dbReference>
<evidence type="ECO:0000256" key="2">
    <source>
        <dbReference type="ARBA" id="ARBA00022771"/>
    </source>
</evidence>
<dbReference type="InterPro" id="IPR013083">
    <property type="entry name" value="Znf_RING/FYVE/PHD"/>
</dbReference>
<feature type="region of interest" description="Disordered" evidence="4">
    <location>
        <begin position="202"/>
        <end position="231"/>
    </location>
</feature>
<dbReference type="GeneID" id="111442137"/>
<keyword evidence="7" id="KW-1185">Reference proteome</keyword>
<keyword evidence="3" id="KW-0862">Zinc</keyword>
<dbReference type="GO" id="GO:0016567">
    <property type="term" value="P:protein ubiquitination"/>
    <property type="evidence" value="ECO:0007669"/>
    <property type="project" value="TreeGrafter"/>
</dbReference>
<keyword evidence="5" id="KW-0472">Membrane</keyword>
<dbReference type="FunFam" id="3.30.40.10:FF:000318">
    <property type="entry name" value="E3 ubiquitin-protein ligase MARCH4"/>
    <property type="match status" value="1"/>
</dbReference>
<feature type="compositionally biased region" description="Acidic residues" evidence="4">
    <location>
        <begin position="205"/>
        <end position="216"/>
    </location>
</feature>
<keyword evidence="5" id="KW-0812">Transmembrane</keyword>
<proteinExistence type="predicted"/>
<dbReference type="Proteomes" id="UP000504609">
    <property type="component" value="Unplaced"/>
</dbReference>
<feature type="compositionally biased region" description="Basic and acidic residues" evidence="4">
    <location>
        <begin position="217"/>
        <end position="231"/>
    </location>
</feature>
<evidence type="ECO:0000259" key="6">
    <source>
        <dbReference type="PROSITE" id="PS51292"/>
    </source>
</evidence>
<feature type="domain" description="RING-CH-type" evidence="6">
    <location>
        <begin position="14"/>
        <end position="76"/>
    </location>
</feature>
<dbReference type="PANTHER" id="PTHR23012">
    <property type="entry name" value="RING/FYVE/PHD ZINC FINGER DOMAIN-CONTAINING"/>
    <property type="match status" value="1"/>
</dbReference>
<dbReference type="SUPFAM" id="SSF57850">
    <property type="entry name" value="RING/U-box"/>
    <property type="match status" value="1"/>
</dbReference>
<gene>
    <name evidence="8" type="primary">LOC111442137</name>
</gene>
<keyword evidence="1" id="KW-0479">Metal-binding</keyword>
<dbReference type="PROSITE" id="PS51292">
    <property type="entry name" value="ZF_RING_CH"/>
    <property type="match status" value="1"/>
</dbReference>
<keyword evidence="2" id="KW-0863">Zinc-finger</keyword>
<dbReference type="InterPro" id="IPR022143">
    <property type="entry name" value="DUF3675"/>
</dbReference>
<dbReference type="RefSeq" id="XP_022935183.1">
    <property type="nucleotide sequence ID" value="XM_023079415.1"/>
</dbReference>
<reference evidence="8" key="1">
    <citation type="submission" date="2025-08" db="UniProtKB">
        <authorList>
            <consortium name="RefSeq"/>
        </authorList>
    </citation>
    <scope>IDENTIFICATION</scope>
    <source>
        <tissue evidence="8">Young leaves</tissue>
    </source>
</reference>
<keyword evidence="5" id="KW-1133">Transmembrane helix</keyword>
<dbReference type="GO" id="GO:0008270">
    <property type="term" value="F:zinc ion binding"/>
    <property type="evidence" value="ECO:0007669"/>
    <property type="project" value="UniProtKB-KW"/>
</dbReference>
<dbReference type="GO" id="GO:0004842">
    <property type="term" value="F:ubiquitin-protein transferase activity"/>
    <property type="evidence" value="ECO:0007669"/>
    <property type="project" value="TreeGrafter"/>
</dbReference>